<reference evidence="1" key="2">
    <citation type="journal article" date="2022" name="Sci. Total Environ.">
        <title>Prevalence, transmission, and molecular epidemiology of tet(X)-positive bacteria among humans, animals, and environmental niches in China: An epidemiological, and genomic-based study.</title>
        <authorList>
            <person name="Dong N."/>
            <person name="Zeng Y."/>
            <person name="Cai C."/>
            <person name="Sun C."/>
            <person name="Lu J."/>
            <person name="Liu C."/>
            <person name="Zhou H."/>
            <person name="Sun Q."/>
            <person name="Shu L."/>
            <person name="Wang H."/>
            <person name="Wang Y."/>
            <person name="Wang S."/>
            <person name="Wu C."/>
            <person name="Chan E.W."/>
            <person name="Chen G."/>
            <person name="Shen Z."/>
            <person name="Chen S."/>
            <person name="Zhang R."/>
        </authorList>
    </citation>
    <scope>NUCLEOTIDE SEQUENCE</scope>
    <source>
        <strain evidence="1">R1692</strain>
    </source>
</reference>
<dbReference type="RefSeq" id="WP_286650950.1">
    <property type="nucleotide sequence ID" value="NZ_JACAGK010000015.1"/>
</dbReference>
<keyword evidence="2" id="KW-1185">Reference proteome</keyword>
<evidence type="ECO:0000313" key="2">
    <source>
        <dbReference type="Proteomes" id="UP001170954"/>
    </source>
</evidence>
<organism evidence="1 2">
    <name type="scientific">Sphingobacterium hotanense</name>
    <dbReference type="NCBI Taxonomy" id="649196"/>
    <lineage>
        <taxon>Bacteria</taxon>
        <taxon>Pseudomonadati</taxon>
        <taxon>Bacteroidota</taxon>
        <taxon>Sphingobacteriia</taxon>
        <taxon>Sphingobacteriales</taxon>
        <taxon>Sphingobacteriaceae</taxon>
        <taxon>Sphingobacterium</taxon>
    </lineage>
</organism>
<dbReference type="EMBL" id="JACAGK010000015">
    <property type="protein sequence ID" value="MDM1047972.1"/>
    <property type="molecule type" value="Genomic_DNA"/>
</dbReference>
<protein>
    <submittedName>
        <fullName evidence="1">Uncharacterized protein</fullName>
    </submittedName>
</protein>
<proteinExistence type="predicted"/>
<gene>
    <name evidence="1" type="ORF">HX018_06960</name>
</gene>
<sequence length="405" mass="46355">MDFQAKLQEFFLSQFKDGLEESKLFIAFEPIGCMIDELDPNDPQIQTRANEQLSILAERLPAIQESMTFGTSRLTDLLETLVYSSTFREDLFDDAEREDYRTIFSRAKAEAMGKLEKGKRASVVTASGSYFLVTGHPEAWYNKNAAIWTSKSFSQKFPEKADEQDKPISFNLKWNRIDQSRLTTAVETKFEGIVTHKGIFNNMLFHEQKVKKPLNHKFLRTKRLQMGSQAINLQAKPMLSSEINPTMVKPLLSKRIALTHQLHKEKLVVQEQSQADGYELSFDYCMVNLQRDWFDRSLLHYAKLWYAKALEKNFFSNGLKDSSNQGELKCITTAMILVKNLRIRANWSQQDIANAGDSISLGFFNVADSQINSKNELINPGIQALGWICEVMPALPYSSDPKLFE</sequence>
<evidence type="ECO:0000313" key="1">
    <source>
        <dbReference type="EMBL" id="MDM1047972.1"/>
    </source>
</evidence>
<dbReference type="Proteomes" id="UP001170954">
    <property type="component" value="Unassembled WGS sequence"/>
</dbReference>
<reference evidence="1" key="1">
    <citation type="submission" date="2020-06" db="EMBL/GenBank/DDBJ databases">
        <authorList>
            <person name="Dong N."/>
        </authorList>
    </citation>
    <scope>NUCLEOTIDE SEQUENCE</scope>
    <source>
        <strain evidence="1">R1692</strain>
    </source>
</reference>
<name>A0ABT7NL94_9SPHI</name>
<accession>A0ABT7NL94</accession>
<comment type="caution">
    <text evidence="1">The sequence shown here is derived from an EMBL/GenBank/DDBJ whole genome shotgun (WGS) entry which is preliminary data.</text>
</comment>